<organism evidence="2 3">
    <name type="scientific">Actinia tenebrosa</name>
    <name type="common">Australian red waratah sea anemone</name>
    <dbReference type="NCBI Taxonomy" id="6105"/>
    <lineage>
        <taxon>Eukaryota</taxon>
        <taxon>Metazoa</taxon>
        <taxon>Cnidaria</taxon>
        <taxon>Anthozoa</taxon>
        <taxon>Hexacorallia</taxon>
        <taxon>Actiniaria</taxon>
        <taxon>Actiniidae</taxon>
        <taxon>Actinia</taxon>
    </lineage>
</organism>
<reference evidence="3" key="1">
    <citation type="submission" date="2025-08" db="UniProtKB">
        <authorList>
            <consortium name="RefSeq"/>
        </authorList>
    </citation>
    <scope>IDENTIFICATION</scope>
    <source>
        <tissue evidence="3">Tentacle</tissue>
    </source>
</reference>
<name>A0A6P8IRK6_ACTTE</name>
<dbReference type="GeneID" id="116304001"/>
<feature type="region of interest" description="Disordered" evidence="1">
    <location>
        <begin position="102"/>
        <end position="168"/>
    </location>
</feature>
<evidence type="ECO:0000313" key="3">
    <source>
        <dbReference type="RefSeq" id="XP_031569507.1"/>
    </source>
</evidence>
<dbReference type="OrthoDB" id="5981323at2759"/>
<dbReference type="Proteomes" id="UP000515163">
    <property type="component" value="Unplaced"/>
</dbReference>
<feature type="region of interest" description="Disordered" evidence="1">
    <location>
        <begin position="70"/>
        <end position="90"/>
    </location>
</feature>
<proteinExistence type="predicted"/>
<accession>A0A6P8IRK6</accession>
<dbReference type="AlphaFoldDB" id="A0A6P8IRK6"/>
<feature type="compositionally biased region" description="Acidic residues" evidence="1">
    <location>
        <begin position="154"/>
        <end position="168"/>
    </location>
</feature>
<gene>
    <name evidence="3" type="primary">LOC116304001</name>
</gene>
<dbReference type="KEGG" id="aten:116304001"/>
<evidence type="ECO:0000256" key="1">
    <source>
        <dbReference type="SAM" id="MobiDB-lite"/>
    </source>
</evidence>
<dbReference type="RefSeq" id="XP_031569507.1">
    <property type="nucleotide sequence ID" value="XM_031713647.1"/>
</dbReference>
<dbReference type="InParanoid" id="A0A6P8IRK6"/>
<sequence>MEDTCTEARKKESVTMTVEDKPLSMLSWGSEAMQDYVNVYKRKCSENKDEQAAIWTSMYEKNLGRKVSDLPPWLGPNANSQQKFGDPEKTDFASIHKARAAESCEANATDFMTAEQRRHHRKKHRSRRSGSDDSTTSSHSDHDQVRSNCSSFDTTEEEQNDLSQSTED</sequence>
<protein>
    <submittedName>
        <fullName evidence="3">Uncharacterized protein LOC116304001</fullName>
    </submittedName>
</protein>
<feature type="compositionally biased region" description="Basic residues" evidence="1">
    <location>
        <begin position="117"/>
        <end position="128"/>
    </location>
</feature>
<evidence type="ECO:0000313" key="2">
    <source>
        <dbReference type="Proteomes" id="UP000515163"/>
    </source>
</evidence>
<keyword evidence="2" id="KW-1185">Reference proteome</keyword>